<dbReference type="Gene3D" id="3.30.70.360">
    <property type="match status" value="1"/>
</dbReference>
<keyword evidence="6" id="KW-1185">Reference proteome</keyword>
<proteinExistence type="inferred from homology"/>
<dbReference type="SUPFAM" id="SSF55031">
    <property type="entry name" value="Bacterial exopeptidase dimerisation domain"/>
    <property type="match status" value="1"/>
</dbReference>
<evidence type="ECO:0000313" key="6">
    <source>
        <dbReference type="Proteomes" id="UP000215137"/>
    </source>
</evidence>
<accession>A0A248TEA2</accession>
<dbReference type="SUPFAM" id="SSF53187">
    <property type="entry name" value="Zn-dependent exopeptidases"/>
    <property type="match status" value="1"/>
</dbReference>
<comment type="cofactor">
    <cofactor evidence="3">
        <name>Mn(2+)</name>
        <dbReference type="ChEBI" id="CHEBI:29035"/>
    </cofactor>
    <text evidence="3">The Mn(2+) ion enhances activity.</text>
</comment>
<feature type="binding site" evidence="3">
    <location>
        <position position="103"/>
    </location>
    <ligand>
        <name>Mn(2+)</name>
        <dbReference type="ChEBI" id="CHEBI:29035"/>
        <label>2</label>
    </ligand>
</feature>
<dbReference type="InterPro" id="IPR036264">
    <property type="entry name" value="Bact_exopeptidase_dim_dom"/>
</dbReference>
<evidence type="ECO:0000256" key="1">
    <source>
        <dbReference type="ARBA" id="ARBA00006153"/>
    </source>
</evidence>
<feature type="binding site" evidence="3">
    <location>
        <position position="163"/>
    </location>
    <ligand>
        <name>Mn(2+)</name>
        <dbReference type="ChEBI" id="CHEBI:29035"/>
        <label>2</label>
    </ligand>
</feature>
<keyword evidence="2" id="KW-0378">Hydrolase</keyword>
<dbReference type="InterPro" id="IPR002933">
    <property type="entry name" value="Peptidase_M20"/>
</dbReference>
<dbReference type="Pfam" id="PF01546">
    <property type="entry name" value="Peptidase_M20"/>
    <property type="match status" value="1"/>
</dbReference>
<dbReference type="Proteomes" id="UP000215137">
    <property type="component" value="Chromosome"/>
</dbReference>
<feature type="binding site" evidence="3">
    <location>
        <position position="362"/>
    </location>
    <ligand>
        <name>Mn(2+)</name>
        <dbReference type="ChEBI" id="CHEBI:29035"/>
        <label>2</label>
    </ligand>
</feature>
<evidence type="ECO:0000256" key="3">
    <source>
        <dbReference type="PIRSR" id="PIRSR005962-1"/>
    </source>
</evidence>
<dbReference type="InterPro" id="IPR017439">
    <property type="entry name" value="Amidohydrolase"/>
</dbReference>
<dbReference type="Pfam" id="PF07687">
    <property type="entry name" value="M20_dimer"/>
    <property type="match status" value="1"/>
</dbReference>
<dbReference type="AlphaFoldDB" id="A0A248TEA2"/>
<reference evidence="5 6" key="1">
    <citation type="submission" date="2017-08" db="EMBL/GenBank/DDBJ databases">
        <title>Complete Genome Sequence of Bacillus kochii Oregon-R-modENCODE STRAIN BDGP4, isolated from Drosophila melanogaster gut.</title>
        <authorList>
            <person name="Wan K.H."/>
            <person name="Yu C."/>
            <person name="Park S."/>
            <person name="Hammonds A.S."/>
            <person name="Booth B.W."/>
            <person name="Celniker S.E."/>
        </authorList>
    </citation>
    <scope>NUCLEOTIDE SEQUENCE [LARGE SCALE GENOMIC DNA]</scope>
    <source>
        <strain evidence="5 6">BDGP4</strain>
    </source>
</reference>
<feature type="binding site" evidence="3">
    <location>
        <position position="105"/>
    </location>
    <ligand>
        <name>Mn(2+)</name>
        <dbReference type="ChEBI" id="CHEBI:29035"/>
        <label>2</label>
    </ligand>
</feature>
<comment type="similarity">
    <text evidence="1">Belongs to the peptidase M20 family.</text>
</comment>
<dbReference type="RefSeq" id="WP_095370027.1">
    <property type="nucleotide sequence ID" value="NZ_CP022983.1"/>
</dbReference>
<evidence type="ECO:0000259" key="4">
    <source>
        <dbReference type="Pfam" id="PF07687"/>
    </source>
</evidence>
<evidence type="ECO:0000313" key="5">
    <source>
        <dbReference type="EMBL" id="ASV66452.1"/>
    </source>
</evidence>
<dbReference type="PIRSF" id="PIRSF005962">
    <property type="entry name" value="Pept_M20D_amidohydro"/>
    <property type="match status" value="1"/>
</dbReference>
<sequence length="391" mass="42760">MNNYIKEAILARANEVIQLRRKLHSEPELSWEEVKTTEFIANYLEDLQVPYRRMKPTGIVAEITGGKPGKKVALRADIDALPVEELNTELSYASQVEGKMHACGHDAHTAMLLVAADVLNSMKEELSGSVRLIFQPAEEAARGALAMVEQGAMTEVDHVFGIHIWSQMETNKIACTAGPQFASADIFHVAFQGQGGHGAIPHDCIDATVMASSFVLNLQSIVSRTIDPQQGAVVTVGKLESGTRFNVIAENAKLEGTVRCFEPAVRDHIEEQLSHYANHVAGLYGGKAVVEYTRGTQAVINHEESAALVQEVAVDCFGPDVLFDEKPTMGGEDFSFYLDYAPGSFALVGSGNKDKDTEWAHHHGRFNIDEDALVTGAELYAQFAWSYLLKV</sequence>
<evidence type="ECO:0000256" key="2">
    <source>
        <dbReference type="ARBA" id="ARBA00022801"/>
    </source>
</evidence>
<dbReference type="OrthoDB" id="9776731at2"/>
<feature type="binding site" evidence="3">
    <location>
        <position position="139"/>
    </location>
    <ligand>
        <name>Mn(2+)</name>
        <dbReference type="ChEBI" id="CHEBI:29035"/>
        <label>2</label>
    </ligand>
</feature>
<dbReference type="NCBIfam" id="TIGR01891">
    <property type="entry name" value="amidohydrolases"/>
    <property type="match status" value="1"/>
</dbReference>
<dbReference type="GO" id="GO:0016787">
    <property type="term" value="F:hydrolase activity"/>
    <property type="evidence" value="ECO:0007669"/>
    <property type="project" value="UniProtKB-KW"/>
</dbReference>
<dbReference type="PANTHER" id="PTHR11014">
    <property type="entry name" value="PEPTIDASE M20 FAMILY MEMBER"/>
    <property type="match status" value="1"/>
</dbReference>
<dbReference type="GO" id="GO:0046872">
    <property type="term" value="F:metal ion binding"/>
    <property type="evidence" value="ECO:0007669"/>
    <property type="project" value="UniProtKB-KW"/>
</dbReference>
<organism evidence="5 6">
    <name type="scientific">Cytobacillus kochii</name>
    <dbReference type="NCBI Taxonomy" id="859143"/>
    <lineage>
        <taxon>Bacteria</taxon>
        <taxon>Bacillati</taxon>
        <taxon>Bacillota</taxon>
        <taxon>Bacilli</taxon>
        <taxon>Bacillales</taxon>
        <taxon>Bacillaceae</taxon>
        <taxon>Cytobacillus</taxon>
    </lineage>
</organism>
<keyword evidence="3" id="KW-0464">Manganese</keyword>
<dbReference type="EMBL" id="CP022983">
    <property type="protein sequence ID" value="ASV66452.1"/>
    <property type="molecule type" value="Genomic_DNA"/>
</dbReference>
<dbReference type="Gene3D" id="3.40.630.10">
    <property type="entry name" value="Zn peptidases"/>
    <property type="match status" value="1"/>
</dbReference>
<protein>
    <submittedName>
        <fullName evidence="5">Peptidase M20</fullName>
    </submittedName>
</protein>
<dbReference type="PANTHER" id="PTHR11014:SF63">
    <property type="entry name" value="METALLOPEPTIDASE, PUTATIVE (AFU_ORTHOLOGUE AFUA_6G09600)-RELATED"/>
    <property type="match status" value="1"/>
</dbReference>
<name>A0A248TEA2_9BACI</name>
<dbReference type="KEGG" id="bko:CKF48_03395"/>
<gene>
    <name evidence="5" type="ORF">CKF48_03395</name>
</gene>
<feature type="domain" description="Peptidase M20 dimerisation" evidence="4">
    <location>
        <begin position="187"/>
        <end position="280"/>
    </location>
</feature>
<dbReference type="FunFam" id="3.30.70.360:FF:000014">
    <property type="entry name" value="N-acyl-L-amino acid amidohydrolase"/>
    <property type="match status" value="1"/>
</dbReference>
<dbReference type="InterPro" id="IPR011650">
    <property type="entry name" value="Peptidase_M20_dimer"/>
</dbReference>
<keyword evidence="3" id="KW-0479">Metal-binding</keyword>